<dbReference type="EMBL" id="QASN01000002">
    <property type="protein sequence ID" value="PTU76242.1"/>
    <property type="molecule type" value="Genomic_DNA"/>
</dbReference>
<accession>A0A2T5PEU4</accession>
<keyword evidence="3 9" id="KW-0997">Cell inner membrane</keyword>
<dbReference type="GO" id="GO:0032153">
    <property type="term" value="C:cell division site"/>
    <property type="evidence" value="ECO:0007669"/>
    <property type="project" value="UniProtKB-UniRule"/>
</dbReference>
<evidence type="ECO:0000256" key="2">
    <source>
        <dbReference type="ARBA" id="ARBA00022475"/>
    </source>
</evidence>
<comment type="caution">
    <text evidence="12">The sequence shown here is derived from an EMBL/GenBank/DDBJ whole genome shotgun (WGS) entry which is preliminary data.</text>
</comment>
<feature type="domain" description="POTRA" evidence="11">
    <location>
        <begin position="75"/>
        <end position="144"/>
    </location>
</feature>
<dbReference type="PROSITE" id="PS51779">
    <property type="entry name" value="POTRA"/>
    <property type="match status" value="1"/>
</dbReference>
<dbReference type="HAMAP" id="MF_00911">
    <property type="entry name" value="FtsQ_subfam"/>
    <property type="match status" value="1"/>
</dbReference>
<sequence>MSIAVRHPQPGLGRATSRKPTPRGASRMVAREPISVRLPRPSLAGVKRMLWPLMLLGLGFASYELGQRLLPHVDRPISQIGVRGDLSYVSRESVQRRIEPFVAASFFNVDLDGMRRELESMPWIARAEVRRVWPDQVLIRLDEQLPIARWGDEALLNNQGLAFAPTELMHYQHLPKLYGPARSRQQVMQQYQMLSQMLRPLGFSIASLELRERGSWFVRTAPDAEGNSVELLLGRDHQMEKIRRFTTVYEKSLKDQIANIARIDLRYANGLAVAWRDPVAAAATANDAVRQN</sequence>
<keyword evidence="13" id="KW-1185">Reference proteome</keyword>
<keyword evidence="8 9" id="KW-0131">Cell cycle</keyword>
<keyword evidence="5 9" id="KW-0812">Transmembrane</keyword>
<evidence type="ECO:0000256" key="10">
    <source>
        <dbReference type="SAM" id="MobiDB-lite"/>
    </source>
</evidence>
<dbReference type="GO" id="GO:0043093">
    <property type="term" value="P:FtsZ-dependent cytokinesis"/>
    <property type="evidence" value="ECO:0007669"/>
    <property type="project" value="UniProtKB-UniRule"/>
</dbReference>
<dbReference type="InterPro" id="IPR013685">
    <property type="entry name" value="POTRA_FtsQ_type"/>
</dbReference>
<comment type="similarity">
    <text evidence="9">Belongs to the FtsQ/DivIB family. FtsQ subfamily.</text>
</comment>
<dbReference type="RefSeq" id="WP_108104384.1">
    <property type="nucleotide sequence ID" value="NZ_QASN01000002.1"/>
</dbReference>
<evidence type="ECO:0000256" key="9">
    <source>
        <dbReference type="HAMAP-Rule" id="MF_00911"/>
    </source>
</evidence>
<dbReference type="Gene3D" id="3.40.50.11690">
    <property type="entry name" value="Cell division protein FtsQ/DivIB"/>
    <property type="match status" value="1"/>
</dbReference>
<dbReference type="Pfam" id="PF08478">
    <property type="entry name" value="POTRA_1"/>
    <property type="match status" value="1"/>
</dbReference>
<keyword evidence="6 9" id="KW-1133">Transmembrane helix</keyword>
<evidence type="ECO:0000256" key="4">
    <source>
        <dbReference type="ARBA" id="ARBA00022618"/>
    </source>
</evidence>
<dbReference type="GO" id="GO:0005886">
    <property type="term" value="C:plasma membrane"/>
    <property type="evidence" value="ECO:0007669"/>
    <property type="project" value="UniProtKB-SubCell"/>
</dbReference>
<dbReference type="Gene3D" id="3.10.20.310">
    <property type="entry name" value="membrane protein fhac"/>
    <property type="match status" value="1"/>
</dbReference>
<dbReference type="GO" id="GO:0090529">
    <property type="term" value="P:cell septum assembly"/>
    <property type="evidence" value="ECO:0007669"/>
    <property type="project" value="InterPro"/>
</dbReference>
<feature type="region of interest" description="Disordered" evidence="10">
    <location>
        <begin position="1"/>
        <end position="28"/>
    </location>
</feature>
<dbReference type="OrthoDB" id="9790370at2"/>
<dbReference type="InterPro" id="IPR026579">
    <property type="entry name" value="FtsQ"/>
</dbReference>
<reference evidence="12 13" key="1">
    <citation type="submission" date="2018-04" db="EMBL/GenBank/DDBJ databases">
        <title>Pseudomonas sp. nov., isolated from mangrove soil.</title>
        <authorList>
            <person name="Chen C."/>
        </authorList>
    </citation>
    <scope>NUCLEOTIDE SEQUENCE [LARGE SCALE GENOMIC DNA]</scope>
    <source>
        <strain evidence="12 13">TC-11</strain>
    </source>
</reference>
<evidence type="ECO:0000313" key="12">
    <source>
        <dbReference type="EMBL" id="PTU76242.1"/>
    </source>
</evidence>
<keyword evidence="2 9" id="KW-1003">Cell membrane</keyword>
<dbReference type="Proteomes" id="UP000244064">
    <property type="component" value="Unassembled WGS sequence"/>
</dbReference>
<keyword evidence="7 9" id="KW-0472">Membrane</keyword>
<evidence type="ECO:0000256" key="1">
    <source>
        <dbReference type="ARBA" id="ARBA00004370"/>
    </source>
</evidence>
<dbReference type="InterPro" id="IPR045335">
    <property type="entry name" value="FtsQ_C_sf"/>
</dbReference>
<organism evidence="12 13">
    <name type="scientific">Pseudomonas mangrovi</name>
    <dbReference type="NCBI Taxonomy" id="2161748"/>
    <lineage>
        <taxon>Bacteria</taxon>
        <taxon>Pseudomonadati</taxon>
        <taxon>Pseudomonadota</taxon>
        <taxon>Gammaproteobacteria</taxon>
        <taxon>Pseudomonadales</taxon>
        <taxon>Pseudomonadaceae</taxon>
        <taxon>Pseudomonas</taxon>
    </lineage>
</organism>
<comment type="subunit">
    <text evidence="9">Part of a complex composed of FtsB, FtsL and FtsQ.</text>
</comment>
<dbReference type="PANTHER" id="PTHR35851">
    <property type="entry name" value="CELL DIVISION PROTEIN FTSQ"/>
    <property type="match status" value="1"/>
</dbReference>
<comment type="function">
    <text evidence="9">Essential cell division protein. May link together the upstream cell division proteins, which are predominantly cytoplasmic, with the downstream cell division proteins, which are predominantly periplasmic. May control correct divisome assembly.</text>
</comment>
<gene>
    <name evidence="9" type="primary">ftsQ</name>
    <name evidence="12" type="ORF">DBO85_00955</name>
</gene>
<name>A0A2T5PEU4_9PSED</name>
<protein>
    <recommendedName>
        <fullName evidence="9">Cell division protein FtsQ</fullName>
    </recommendedName>
</protein>
<evidence type="ECO:0000256" key="3">
    <source>
        <dbReference type="ARBA" id="ARBA00022519"/>
    </source>
</evidence>
<evidence type="ECO:0000256" key="8">
    <source>
        <dbReference type="ARBA" id="ARBA00023306"/>
    </source>
</evidence>
<evidence type="ECO:0000313" key="13">
    <source>
        <dbReference type="Proteomes" id="UP000244064"/>
    </source>
</evidence>
<evidence type="ECO:0000259" key="11">
    <source>
        <dbReference type="PROSITE" id="PS51779"/>
    </source>
</evidence>
<comment type="subcellular location">
    <subcellularLocation>
        <location evidence="9">Cell inner membrane</location>
        <topology evidence="9">Single-pass type II membrane protein</topology>
    </subcellularLocation>
    <subcellularLocation>
        <location evidence="1">Membrane</location>
    </subcellularLocation>
    <text evidence="9">Localizes to the division septum.</text>
</comment>
<evidence type="ECO:0000256" key="5">
    <source>
        <dbReference type="ARBA" id="ARBA00022692"/>
    </source>
</evidence>
<dbReference type="InterPro" id="IPR005548">
    <property type="entry name" value="Cell_div_FtsQ/DivIB_C"/>
</dbReference>
<evidence type="ECO:0000256" key="6">
    <source>
        <dbReference type="ARBA" id="ARBA00022989"/>
    </source>
</evidence>
<dbReference type="PANTHER" id="PTHR35851:SF1">
    <property type="entry name" value="CELL DIVISION PROTEIN FTSQ"/>
    <property type="match status" value="1"/>
</dbReference>
<proteinExistence type="inferred from homology"/>
<evidence type="ECO:0000256" key="7">
    <source>
        <dbReference type="ARBA" id="ARBA00023136"/>
    </source>
</evidence>
<dbReference type="AlphaFoldDB" id="A0A2T5PEU4"/>
<dbReference type="Pfam" id="PF03799">
    <property type="entry name" value="FtsQ_DivIB_C"/>
    <property type="match status" value="1"/>
</dbReference>
<keyword evidence="4 9" id="KW-0132">Cell division</keyword>
<dbReference type="InterPro" id="IPR034746">
    <property type="entry name" value="POTRA"/>
</dbReference>